<gene>
    <name evidence="1" type="ORF">FHG89_08655</name>
</gene>
<keyword evidence="2" id="KW-1185">Reference proteome</keyword>
<proteinExistence type="predicted"/>
<sequence>MSPSHEFTVDQLNAALDFVIKNGAEDRGQTVSYSRVFEAAGLPAPQYLHMGGDSHLVTEFMASFHYRCQERQLPPLDALVVHVAGQRKGFPGAGYFRVNGKADPLGERITAEAQATSTRFWEMQREECKRWGTKSRRGQL</sequence>
<reference evidence="1 2" key="1">
    <citation type="submission" date="2019-06" db="EMBL/GenBank/DDBJ databases">
        <title>Micromonospora ordensis sp. nov., isolated from deep marine sediment.</title>
        <authorList>
            <person name="Veyisoglu A."/>
            <person name="Carro L."/>
            <person name="Klenk H.-P."/>
            <person name="Sahin N."/>
        </authorList>
    </citation>
    <scope>NUCLEOTIDE SEQUENCE [LARGE SCALE GENOMIC DNA]</scope>
    <source>
        <strain evidence="1 2">S2509</strain>
    </source>
</reference>
<protein>
    <submittedName>
        <fullName evidence="1">Uncharacterized protein</fullName>
    </submittedName>
</protein>
<dbReference type="EMBL" id="VDFY01000117">
    <property type="protein sequence ID" value="TNH30199.1"/>
    <property type="molecule type" value="Genomic_DNA"/>
</dbReference>
<name>A0A5C4QVY4_9ACTN</name>
<dbReference type="AlphaFoldDB" id="A0A5C4QVY4"/>
<comment type="caution">
    <text evidence="1">The sequence shown here is derived from an EMBL/GenBank/DDBJ whole genome shotgun (WGS) entry which is preliminary data.</text>
</comment>
<accession>A0A5C4QVY4</accession>
<dbReference type="Proteomes" id="UP000306145">
    <property type="component" value="Unassembled WGS sequence"/>
</dbReference>
<dbReference type="OrthoDB" id="5189581at2"/>
<evidence type="ECO:0000313" key="1">
    <source>
        <dbReference type="EMBL" id="TNH30199.1"/>
    </source>
</evidence>
<evidence type="ECO:0000313" key="2">
    <source>
        <dbReference type="Proteomes" id="UP000306145"/>
    </source>
</evidence>
<dbReference type="RefSeq" id="WP_139583846.1">
    <property type="nucleotide sequence ID" value="NZ_VDFY01000117.1"/>
</dbReference>
<organism evidence="1 2">
    <name type="scientific">Micromonospora orduensis</name>
    <dbReference type="NCBI Taxonomy" id="1420891"/>
    <lineage>
        <taxon>Bacteria</taxon>
        <taxon>Bacillati</taxon>
        <taxon>Actinomycetota</taxon>
        <taxon>Actinomycetes</taxon>
        <taxon>Micromonosporales</taxon>
        <taxon>Micromonosporaceae</taxon>
        <taxon>Micromonospora</taxon>
    </lineage>
</organism>